<dbReference type="Gene3D" id="3.60.20.10">
    <property type="entry name" value="Glutamine Phosphoribosylpyrophosphate, subunit 1, domain 1"/>
    <property type="match status" value="1"/>
</dbReference>
<dbReference type="NCBIfam" id="TIGR01536">
    <property type="entry name" value="asn_synth_AEB"/>
    <property type="match status" value="1"/>
</dbReference>
<dbReference type="EC" id="6.3.5.4" evidence="3"/>
<comment type="pathway">
    <text evidence="1">Amino-acid biosynthesis; L-asparagine biosynthesis; L-asparagine from L-aspartate (L-Gln route): step 1/1.</text>
</comment>
<dbReference type="PIRSF" id="PIRSF001589">
    <property type="entry name" value="Asn_synthetase_glu-h"/>
    <property type="match status" value="1"/>
</dbReference>
<comment type="caution">
    <text evidence="10">The sequence shown here is derived from an EMBL/GenBank/DDBJ whole genome shotgun (WGS) entry which is preliminary data.</text>
</comment>
<keyword evidence="7" id="KW-0315">Glutamine amidotransferase</keyword>
<dbReference type="Pfam" id="PF00733">
    <property type="entry name" value="Asn_synthase"/>
    <property type="match status" value="1"/>
</dbReference>
<dbReference type="CDD" id="cd01991">
    <property type="entry name" value="Asn_synthase_B_C"/>
    <property type="match status" value="1"/>
</dbReference>
<reference evidence="10 11" key="1">
    <citation type="submission" date="2022-06" db="EMBL/GenBank/DDBJ databases">
        <title>Sequencing the genomes of 1000 actinobacteria strains.</title>
        <authorList>
            <person name="Klenk H.-P."/>
        </authorList>
    </citation>
    <scope>NUCLEOTIDE SEQUENCE [LARGE SCALE GENOMIC DNA]</scope>
    <source>
        <strain evidence="10 11">DSM 44170</strain>
    </source>
</reference>
<dbReference type="NCBIfam" id="TIGR03104">
    <property type="entry name" value="trio_amidotrans"/>
    <property type="match status" value="1"/>
</dbReference>
<dbReference type="InterPro" id="IPR029055">
    <property type="entry name" value="Ntn_hydrolases_N"/>
</dbReference>
<feature type="domain" description="Glutamine amidotransferase type-2" evidence="9">
    <location>
        <begin position="6"/>
        <end position="204"/>
    </location>
</feature>
<dbReference type="InterPro" id="IPR001962">
    <property type="entry name" value="Asn_synthase"/>
</dbReference>
<dbReference type="InterPro" id="IPR006426">
    <property type="entry name" value="Asn_synth_AEB"/>
</dbReference>
<comment type="similarity">
    <text evidence="2">Belongs to the asparagine synthetase family.</text>
</comment>
<dbReference type="SUPFAM" id="SSF52402">
    <property type="entry name" value="Adenine nucleotide alpha hydrolases-like"/>
    <property type="match status" value="1"/>
</dbReference>
<keyword evidence="6" id="KW-0028">Amino-acid biosynthesis</keyword>
<dbReference type="CDD" id="cd00712">
    <property type="entry name" value="AsnB"/>
    <property type="match status" value="1"/>
</dbReference>
<dbReference type="InterPro" id="IPR017932">
    <property type="entry name" value="GATase_2_dom"/>
</dbReference>
<keyword evidence="6" id="KW-0061">Asparagine biosynthesis</keyword>
<comment type="catalytic activity">
    <reaction evidence="8">
        <text>L-aspartate + L-glutamine + ATP + H2O = L-asparagine + L-glutamate + AMP + diphosphate + H(+)</text>
        <dbReference type="Rhea" id="RHEA:12228"/>
        <dbReference type="ChEBI" id="CHEBI:15377"/>
        <dbReference type="ChEBI" id="CHEBI:15378"/>
        <dbReference type="ChEBI" id="CHEBI:29985"/>
        <dbReference type="ChEBI" id="CHEBI:29991"/>
        <dbReference type="ChEBI" id="CHEBI:30616"/>
        <dbReference type="ChEBI" id="CHEBI:33019"/>
        <dbReference type="ChEBI" id="CHEBI:58048"/>
        <dbReference type="ChEBI" id="CHEBI:58359"/>
        <dbReference type="ChEBI" id="CHEBI:456215"/>
        <dbReference type="EC" id="6.3.5.4"/>
    </reaction>
</comment>
<evidence type="ECO:0000256" key="3">
    <source>
        <dbReference type="ARBA" id="ARBA00012737"/>
    </source>
</evidence>
<keyword evidence="11" id="KW-1185">Reference proteome</keyword>
<dbReference type="Proteomes" id="UP001320766">
    <property type="component" value="Unassembled WGS sequence"/>
</dbReference>
<evidence type="ECO:0000256" key="1">
    <source>
        <dbReference type="ARBA" id="ARBA00005187"/>
    </source>
</evidence>
<evidence type="ECO:0000256" key="5">
    <source>
        <dbReference type="ARBA" id="ARBA00022840"/>
    </source>
</evidence>
<dbReference type="InterPro" id="IPR014729">
    <property type="entry name" value="Rossmann-like_a/b/a_fold"/>
</dbReference>
<dbReference type="InterPro" id="IPR017535">
    <property type="entry name" value="Asparagine_synth"/>
</dbReference>
<evidence type="ECO:0000313" key="11">
    <source>
        <dbReference type="Proteomes" id="UP001320766"/>
    </source>
</evidence>
<dbReference type="SUPFAM" id="SSF56235">
    <property type="entry name" value="N-terminal nucleophile aminohydrolases (Ntn hydrolases)"/>
    <property type="match status" value="1"/>
</dbReference>
<evidence type="ECO:0000256" key="7">
    <source>
        <dbReference type="ARBA" id="ARBA00022962"/>
    </source>
</evidence>
<evidence type="ECO:0000313" key="10">
    <source>
        <dbReference type="EMBL" id="MCP2347339.1"/>
    </source>
</evidence>
<dbReference type="GO" id="GO:0004066">
    <property type="term" value="F:asparagine synthase (glutamine-hydrolyzing) activity"/>
    <property type="evidence" value="ECO:0007669"/>
    <property type="project" value="UniProtKB-EC"/>
</dbReference>
<organism evidence="10 11">
    <name type="scientific">Nonomuraea roseoviolacea subsp. carminata</name>
    <dbReference type="NCBI Taxonomy" id="160689"/>
    <lineage>
        <taxon>Bacteria</taxon>
        <taxon>Bacillati</taxon>
        <taxon>Actinomycetota</taxon>
        <taxon>Actinomycetes</taxon>
        <taxon>Streptosporangiales</taxon>
        <taxon>Streptosporangiaceae</taxon>
        <taxon>Nonomuraea</taxon>
    </lineage>
</organism>
<dbReference type="RefSeq" id="WP_253770245.1">
    <property type="nucleotide sequence ID" value="NZ_BAAAVE010000004.1"/>
</dbReference>
<dbReference type="PANTHER" id="PTHR43284:SF1">
    <property type="entry name" value="ASPARAGINE SYNTHETASE"/>
    <property type="match status" value="1"/>
</dbReference>
<gene>
    <name evidence="10" type="ORF">HD595_003461</name>
</gene>
<evidence type="ECO:0000256" key="6">
    <source>
        <dbReference type="ARBA" id="ARBA00022888"/>
    </source>
</evidence>
<dbReference type="InterPro" id="IPR033738">
    <property type="entry name" value="AsnB_N"/>
</dbReference>
<keyword evidence="5" id="KW-0067">ATP-binding</keyword>
<dbReference type="Gene3D" id="3.40.50.620">
    <property type="entry name" value="HUPs"/>
    <property type="match status" value="1"/>
</dbReference>
<evidence type="ECO:0000256" key="4">
    <source>
        <dbReference type="ARBA" id="ARBA00022741"/>
    </source>
</evidence>
<dbReference type="Pfam" id="PF13537">
    <property type="entry name" value="GATase_7"/>
    <property type="match status" value="1"/>
</dbReference>
<evidence type="ECO:0000256" key="8">
    <source>
        <dbReference type="ARBA" id="ARBA00048741"/>
    </source>
</evidence>
<protein>
    <recommendedName>
        <fullName evidence="3">asparagine synthase (glutamine-hydrolyzing)</fullName>
        <ecNumber evidence="3">6.3.5.4</ecNumber>
    </recommendedName>
</protein>
<proteinExistence type="inferred from homology"/>
<dbReference type="PANTHER" id="PTHR43284">
    <property type="entry name" value="ASPARAGINE SYNTHETASE (GLUTAMINE-HYDROLYZING)"/>
    <property type="match status" value="1"/>
</dbReference>
<name>A0ABT1K007_9ACTN</name>
<evidence type="ECO:0000256" key="2">
    <source>
        <dbReference type="ARBA" id="ARBA00005752"/>
    </source>
</evidence>
<evidence type="ECO:0000259" key="9">
    <source>
        <dbReference type="PROSITE" id="PS51278"/>
    </source>
</evidence>
<sequence>MDGRMCGLTGEMRFDGKPADMGAVDRMTEAMRERGPDGSGLWSMGPVALGHRRLKIIDLSDKAAQPMVDGELGLAAVFNGCLYNYRELREELRSAGYRFFSTSDTEVLVKAFHRWGGECVDRFKGMFAFAVAERDTGRLTLGRDRLGIKPMYLSGDGDRLRFASTLPALLAAGDVDTTIDRVALHHYMTFHSLVPGERTILNGVSRLPAATVRTVEPDGTSTDRRYWDPAYTRSALPEHAGLGDDEWRHAVLEALRAAVRRRMVADVPVGVLLSGGLDSSLILALLAEEGQEGLATFSIGFESAGGERGDEFHYSDLMARRYGTDHHRIRIPDSRLVAGLEEAVRSMSEPMASHDCVAFHLLSREVARHVKVVQSGQGADEVFGGYSWFQPLAGVPREQAGDAYLAAFADRPHEELAGIVSPEYLLDDDVSGAYVRAHTARPGADTALDAVLRLETTAMLIDDPVKRVDNMTMAHGLEARTPFLDHELVELAAACPDGLKLADGGKGVLKDAARRLLPAEIIDRPKGYFPVPAVRHLDGPVLDLVRDALTARAARSRGLFRPEYVKALLDDPGRDRATTGVNTLWQLGLLELWLQAQGV</sequence>
<keyword evidence="10" id="KW-0436">Ligase</keyword>
<accession>A0ABT1K007</accession>
<keyword evidence="4" id="KW-0547">Nucleotide-binding</keyword>
<dbReference type="PROSITE" id="PS51278">
    <property type="entry name" value="GATASE_TYPE_2"/>
    <property type="match status" value="1"/>
</dbReference>
<dbReference type="EMBL" id="JAMZEC010000001">
    <property type="protein sequence ID" value="MCP2347339.1"/>
    <property type="molecule type" value="Genomic_DNA"/>
</dbReference>
<dbReference type="InterPro" id="IPR051786">
    <property type="entry name" value="ASN_synthetase/amidase"/>
</dbReference>